<sequence length="332" mass="35131">MFSGKLPAALAAVALVCAATFAEARELKLASFVPPQHPMDRAAITPMAEAFNAAANGTSTIKVYPSGELGAGPVQQYKRVVTGIADIVFGIPEYTPEQFPRTTLMNLPGLFETPEAGTTALWDHYELFEPDFAQVKMLAFWTNSPAILITREKPVRGIADLAGMKIRVPDPAAAKMAEAWGAIPVSTPTTETYNAMSTGIVDAVWIGPSGIGSYKLHEVGKYLVTNLPSPLATFYLAMNKDSWAALSPDEQAALEKVSGRDLSMTAAAAFDKAGADGLALAKEAALEFITLDEASVAELTDKSQDVLDALAEEAAAKGGFDAKMILSTVTSR</sequence>
<gene>
    <name evidence="3" type="ORF">NA2_05261</name>
</gene>
<dbReference type="OrthoDB" id="9799287at2"/>
<protein>
    <submittedName>
        <fullName evidence="3">TRAP transporter solute receptor</fullName>
    </submittedName>
</protein>
<dbReference type="CDD" id="cd13665">
    <property type="entry name" value="PBP2_TRAP_Dctp3_4"/>
    <property type="match status" value="1"/>
</dbReference>
<keyword evidence="1 2" id="KW-0732">Signal</keyword>
<feature type="signal peptide" evidence="2">
    <location>
        <begin position="1"/>
        <end position="24"/>
    </location>
</feature>
<dbReference type="EMBL" id="AMRM01000004">
    <property type="protein sequence ID" value="EKF20172.1"/>
    <property type="molecule type" value="Genomic_DNA"/>
</dbReference>
<name>K2MS64_9HYPH</name>
<dbReference type="Pfam" id="PF03480">
    <property type="entry name" value="DctP"/>
    <property type="match status" value="1"/>
</dbReference>
<dbReference type="GO" id="GO:0055085">
    <property type="term" value="P:transmembrane transport"/>
    <property type="evidence" value="ECO:0007669"/>
    <property type="project" value="InterPro"/>
</dbReference>
<evidence type="ECO:0000256" key="2">
    <source>
        <dbReference type="SAM" id="SignalP"/>
    </source>
</evidence>
<dbReference type="SUPFAM" id="SSF53850">
    <property type="entry name" value="Periplasmic binding protein-like II"/>
    <property type="match status" value="1"/>
</dbReference>
<evidence type="ECO:0000256" key="1">
    <source>
        <dbReference type="ARBA" id="ARBA00022729"/>
    </source>
</evidence>
<dbReference type="PATRIC" id="fig|391937.3.peg.1081"/>
<dbReference type="PANTHER" id="PTHR33376:SF15">
    <property type="entry name" value="BLL6794 PROTEIN"/>
    <property type="match status" value="1"/>
</dbReference>
<feature type="chain" id="PRO_5003864669" evidence="2">
    <location>
        <begin position="25"/>
        <end position="332"/>
    </location>
</feature>
<dbReference type="AlphaFoldDB" id="K2MS64"/>
<accession>K2MS64</accession>
<dbReference type="STRING" id="391937.NA2_05261"/>
<dbReference type="Proteomes" id="UP000006786">
    <property type="component" value="Unassembled WGS sequence"/>
</dbReference>
<keyword evidence="3" id="KW-0675">Receptor</keyword>
<proteinExistence type="predicted"/>
<dbReference type="InterPro" id="IPR038404">
    <property type="entry name" value="TRAP_DctP_sf"/>
</dbReference>
<dbReference type="NCBIfam" id="NF037995">
    <property type="entry name" value="TRAP_S1"/>
    <property type="match status" value="1"/>
</dbReference>
<dbReference type="Gene3D" id="3.40.190.170">
    <property type="entry name" value="Bacterial extracellular solute-binding protein, family 7"/>
    <property type="match status" value="1"/>
</dbReference>
<dbReference type="InterPro" id="IPR018389">
    <property type="entry name" value="DctP_fam"/>
</dbReference>
<evidence type="ECO:0000313" key="4">
    <source>
        <dbReference type="Proteomes" id="UP000006786"/>
    </source>
</evidence>
<comment type="caution">
    <text evidence="3">The sequence shown here is derived from an EMBL/GenBank/DDBJ whole genome shotgun (WGS) entry which is preliminary data.</text>
</comment>
<reference evidence="3 4" key="1">
    <citation type="journal article" date="2012" name="J. Bacteriol.">
        <title>Genome Sequence of Nitratireductor pacificus Type Strain pht-3B.</title>
        <authorList>
            <person name="Lai Q."/>
            <person name="Li G."/>
            <person name="Shao Z."/>
        </authorList>
    </citation>
    <scope>NUCLEOTIDE SEQUENCE [LARGE SCALE GENOMIC DNA]</scope>
    <source>
        <strain evidence="4">pht-3B</strain>
    </source>
</reference>
<evidence type="ECO:0000313" key="3">
    <source>
        <dbReference type="EMBL" id="EKF20172.1"/>
    </source>
</evidence>
<organism evidence="3 4">
    <name type="scientific">Nitratireductor pacificus pht-3B</name>
    <dbReference type="NCBI Taxonomy" id="391937"/>
    <lineage>
        <taxon>Bacteria</taxon>
        <taxon>Pseudomonadati</taxon>
        <taxon>Pseudomonadota</taxon>
        <taxon>Alphaproteobacteria</taxon>
        <taxon>Hyphomicrobiales</taxon>
        <taxon>Phyllobacteriaceae</taxon>
        <taxon>Nitratireductor</taxon>
    </lineage>
</organism>
<dbReference type="eggNOG" id="COG1638">
    <property type="taxonomic scope" value="Bacteria"/>
</dbReference>
<dbReference type="RefSeq" id="WP_008595004.1">
    <property type="nucleotide sequence ID" value="NZ_AMRM01000004.1"/>
</dbReference>
<keyword evidence="4" id="KW-1185">Reference proteome</keyword>
<dbReference type="PANTHER" id="PTHR33376">
    <property type="match status" value="1"/>
</dbReference>